<feature type="transmembrane region" description="Helical" evidence="10">
    <location>
        <begin position="341"/>
        <end position="364"/>
    </location>
</feature>
<feature type="transmembrane region" description="Helical" evidence="10">
    <location>
        <begin position="240"/>
        <end position="258"/>
    </location>
</feature>
<protein>
    <submittedName>
        <fullName evidence="11">OPT oligopeptide transporter protein-domain-containing protein</fullName>
    </submittedName>
</protein>
<dbReference type="PANTHER" id="PTHR22601">
    <property type="entry name" value="ISP4 LIKE PROTEIN"/>
    <property type="match status" value="1"/>
</dbReference>
<feature type="transmembrane region" description="Helical" evidence="10">
    <location>
        <begin position="210"/>
        <end position="228"/>
    </location>
</feature>
<dbReference type="InterPro" id="IPR004813">
    <property type="entry name" value="OPT"/>
</dbReference>
<evidence type="ECO:0000256" key="6">
    <source>
        <dbReference type="ARBA" id="ARBA00022927"/>
    </source>
</evidence>
<name>A0ABR2HTJ1_9PEZI</name>
<sequence length="958" mass="107460">MGDDEKEAAHQHDGKNQDSISPTPMAIQATDQISPVVMGRHKGGVEKEKGEGPEIDQIVHAIEAGQPVTAEQHQRVAAHYGRRAEADHLALSSDVEYILDQIVGMSEAEAVDILVGAIALHSDDPNFPAPSLARMRLLVAGPKAYCGGGGGNGNEATDEAPTTATATEEDYAFDLKTEAAIYYHHSPYPEVRSVTRPGDDPTTPVETIRAYFLGMSFMAGITAVNTFFSPRQPAIDISAVVMQLLIAPCGIFLARVLPDWGVTIAGTRHSLNPGPWSFKEQVFCSVIFTIANNAGNTYYVYLVQRLPQYLGNTWVTFGYEIVLALSVNFFGMGFAGLLRRFVIYPISCLFPEVFPALALNRALVEREQPQSPQTRGKKEKENVHGWTISRYRFFLTCAVLMFFYFWVPNTLFKAMRSFNWMTWIAPRHFTLAMVTGFWGGMGYNPIATFDWNVAGKGALTTPFFSFAQQYCARFVSGLIIIGMYWGNMYWSAYMPINSNEVFANDGKKYNVTRILDKETNSINVDAYRAYGPPFFSGANVLGQGGWFAWYPLTLFSVSIQHWAALKRSGVEMWRGLLQYRRQSIYDSYDDPFTRLMRAYPEVPDWWFLGVLAISLTLGIVALEVWPVHVPWWSLFAVMGVSAVMLVPATLLRASANVKMDFNVLFQLLGGLWFPGNPEALIIVTAFGQNFDEQAADYITGQKMGHYAKIPPRAVFRGQMLAVFINTFVFVGMLDWMVVNFNDGTLCQWNNAQHFVCSNAVLVYASAIEYGAFGVRNMFELYPILPWCFLMGGVIGIAWGLARRYGPSIHAWVRRRTSEGRFVSYEKFFFKPLSYLWYFDPAVALKGALNWTGGNNLSYATNGMYVSFFMMYYVKRHYGAWWEKYNYLIEAGFGAGIALSAIIQTFSFAFTNTDIPPWWGNEVTTAGVDYLAYNQNATLLPVPAQGYFGPPPDQYPMKF</sequence>
<keyword evidence="8 10" id="KW-0472">Membrane</keyword>
<evidence type="ECO:0000256" key="10">
    <source>
        <dbReference type="SAM" id="Phobius"/>
    </source>
</evidence>
<dbReference type="Proteomes" id="UP001390339">
    <property type="component" value="Unassembled WGS sequence"/>
</dbReference>
<comment type="similarity">
    <text evidence="2">Belongs to the oligopeptide OPT transporter family.</text>
</comment>
<feature type="compositionally biased region" description="Basic and acidic residues" evidence="9">
    <location>
        <begin position="7"/>
        <end position="16"/>
    </location>
</feature>
<accession>A0ABR2HTJ1</accession>
<proteinExistence type="inferred from homology"/>
<dbReference type="Pfam" id="PF03169">
    <property type="entry name" value="OPT"/>
    <property type="match status" value="1"/>
</dbReference>
<evidence type="ECO:0000256" key="7">
    <source>
        <dbReference type="ARBA" id="ARBA00022989"/>
    </source>
</evidence>
<feature type="transmembrane region" description="Helical" evidence="10">
    <location>
        <begin position="605"/>
        <end position="625"/>
    </location>
</feature>
<evidence type="ECO:0000256" key="4">
    <source>
        <dbReference type="ARBA" id="ARBA00022692"/>
    </source>
</evidence>
<feature type="transmembrane region" description="Helical" evidence="10">
    <location>
        <begin position="314"/>
        <end position="335"/>
    </location>
</feature>
<feature type="transmembrane region" description="Helical" evidence="10">
    <location>
        <begin position="546"/>
        <end position="565"/>
    </location>
</feature>
<dbReference type="EMBL" id="JAPCWZ010000009">
    <property type="protein sequence ID" value="KAK8851979.1"/>
    <property type="molecule type" value="Genomic_DNA"/>
</dbReference>
<keyword evidence="3" id="KW-0813">Transport</keyword>
<evidence type="ECO:0000313" key="12">
    <source>
        <dbReference type="Proteomes" id="UP001390339"/>
    </source>
</evidence>
<gene>
    <name evidence="11" type="ORF">PGQ11_014458</name>
</gene>
<dbReference type="NCBIfam" id="TIGR00727">
    <property type="entry name" value="ISP4_OPT"/>
    <property type="match status" value="1"/>
</dbReference>
<keyword evidence="12" id="KW-1185">Reference proteome</keyword>
<keyword evidence="5" id="KW-0571">Peptide transport</keyword>
<feature type="transmembrane region" description="Helical" evidence="10">
    <location>
        <begin position="278"/>
        <end position="302"/>
    </location>
</feature>
<feature type="transmembrane region" description="Helical" evidence="10">
    <location>
        <begin position="858"/>
        <end position="874"/>
    </location>
</feature>
<evidence type="ECO:0000256" key="2">
    <source>
        <dbReference type="ARBA" id="ARBA00008807"/>
    </source>
</evidence>
<reference evidence="11 12" key="1">
    <citation type="journal article" date="2024" name="IMA Fungus">
        <title>Apiospora arundinis, a panoply of carbohydrate-active enzymes and secondary metabolites.</title>
        <authorList>
            <person name="Sorensen T."/>
            <person name="Petersen C."/>
            <person name="Muurmann A.T."/>
            <person name="Christiansen J.V."/>
            <person name="Brundto M.L."/>
            <person name="Overgaard C.K."/>
            <person name="Boysen A.T."/>
            <person name="Wollenberg R.D."/>
            <person name="Larsen T.O."/>
            <person name="Sorensen J.L."/>
            <person name="Nielsen K.L."/>
            <person name="Sondergaard T.E."/>
        </authorList>
    </citation>
    <scope>NUCLEOTIDE SEQUENCE [LARGE SCALE GENOMIC DNA]</scope>
    <source>
        <strain evidence="11 12">AAU 773</strain>
    </source>
</reference>
<feature type="region of interest" description="Disordered" evidence="9">
    <location>
        <begin position="1"/>
        <end position="37"/>
    </location>
</feature>
<feature type="transmembrane region" description="Helical" evidence="10">
    <location>
        <begin position="886"/>
        <end position="909"/>
    </location>
</feature>
<evidence type="ECO:0000256" key="8">
    <source>
        <dbReference type="ARBA" id="ARBA00023136"/>
    </source>
</evidence>
<comment type="caution">
    <text evidence="11">The sequence shown here is derived from an EMBL/GenBank/DDBJ whole genome shotgun (WGS) entry which is preliminary data.</text>
</comment>
<keyword evidence="7 10" id="KW-1133">Transmembrane helix</keyword>
<feature type="transmembrane region" description="Helical" evidence="10">
    <location>
        <begin position="470"/>
        <end position="490"/>
    </location>
</feature>
<keyword evidence="4 10" id="KW-0812">Transmembrane</keyword>
<feature type="transmembrane region" description="Helical" evidence="10">
    <location>
        <begin position="631"/>
        <end position="651"/>
    </location>
</feature>
<organism evidence="11 12">
    <name type="scientific">Apiospora arundinis</name>
    <dbReference type="NCBI Taxonomy" id="335852"/>
    <lineage>
        <taxon>Eukaryota</taxon>
        <taxon>Fungi</taxon>
        <taxon>Dikarya</taxon>
        <taxon>Ascomycota</taxon>
        <taxon>Pezizomycotina</taxon>
        <taxon>Sordariomycetes</taxon>
        <taxon>Xylariomycetidae</taxon>
        <taxon>Amphisphaeriales</taxon>
        <taxon>Apiosporaceae</taxon>
        <taxon>Apiospora</taxon>
    </lineage>
</organism>
<dbReference type="NCBIfam" id="TIGR00728">
    <property type="entry name" value="OPT_sfam"/>
    <property type="match status" value="1"/>
</dbReference>
<feature type="transmembrane region" description="Helical" evidence="10">
    <location>
        <begin position="783"/>
        <end position="801"/>
    </location>
</feature>
<dbReference type="InterPro" id="IPR004648">
    <property type="entry name" value="Oligpept_transpt"/>
</dbReference>
<evidence type="ECO:0000256" key="5">
    <source>
        <dbReference type="ARBA" id="ARBA00022856"/>
    </source>
</evidence>
<evidence type="ECO:0000256" key="1">
    <source>
        <dbReference type="ARBA" id="ARBA00004141"/>
    </source>
</evidence>
<evidence type="ECO:0000256" key="3">
    <source>
        <dbReference type="ARBA" id="ARBA00022448"/>
    </source>
</evidence>
<keyword evidence="6" id="KW-0653">Protein transport</keyword>
<evidence type="ECO:0000256" key="9">
    <source>
        <dbReference type="SAM" id="MobiDB-lite"/>
    </source>
</evidence>
<comment type="subcellular location">
    <subcellularLocation>
        <location evidence="1">Membrane</location>
        <topology evidence="1">Multi-pass membrane protein</topology>
    </subcellularLocation>
</comment>
<feature type="transmembrane region" description="Helical" evidence="10">
    <location>
        <begin position="713"/>
        <end position="733"/>
    </location>
</feature>
<feature type="transmembrane region" description="Helical" evidence="10">
    <location>
        <begin position="427"/>
        <end position="449"/>
    </location>
</feature>
<feature type="transmembrane region" description="Helical" evidence="10">
    <location>
        <begin position="385"/>
        <end position="407"/>
    </location>
</feature>
<evidence type="ECO:0000313" key="11">
    <source>
        <dbReference type="EMBL" id="KAK8851979.1"/>
    </source>
</evidence>